<keyword evidence="3 8" id="KW-0418">Kinase</keyword>
<dbReference type="EMBL" id="NCXI01000008">
    <property type="protein sequence ID" value="PAK87213.1"/>
    <property type="molecule type" value="Genomic_DNA"/>
</dbReference>
<dbReference type="Proteomes" id="UP000216802">
    <property type="component" value="Unassembled WGS sequence"/>
</dbReference>
<feature type="binding site" evidence="8">
    <location>
        <position position="151"/>
    </location>
    <ligand>
        <name>NAD(+)</name>
        <dbReference type="ChEBI" id="CHEBI:57540"/>
    </ligand>
</feature>
<keyword evidence="14" id="KW-1185">Reference proteome</keyword>
<dbReference type="GO" id="GO:0046872">
    <property type="term" value="F:metal ion binding"/>
    <property type="evidence" value="ECO:0007669"/>
    <property type="project" value="UniProtKB-UniRule"/>
</dbReference>
<keyword evidence="1 8" id="KW-0808">Transferase</keyword>
<keyword evidence="4 8" id="KW-0067">ATP-binding</keyword>
<dbReference type="EMBL" id="PUFL01000055">
    <property type="protein sequence ID" value="TDG91431.1"/>
    <property type="molecule type" value="Genomic_DNA"/>
</dbReference>
<evidence type="ECO:0000313" key="10">
    <source>
        <dbReference type="EMBL" id="PAK87213.1"/>
    </source>
</evidence>
<reference evidence="10 13" key="2">
    <citation type="submission" date="2017-04" db="EMBL/GenBank/DDBJ databases">
        <title>Kefir bacterial isolates.</title>
        <authorList>
            <person name="Kim Y."/>
            <person name="Blasche S."/>
            <person name="Patil K.R."/>
        </authorList>
    </citation>
    <scope>NUCLEOTIDE SEQUENCE [LARGE SCALE GENOMIC DNA]</scope>
    <source>
        <strain evidence="10 13">OG2</strain>
    </source>
</reference>
<evidence type="ECO:0000256" key="3">
    <source>
        <dbReference type="ARBA" id="ARBA00022777"/>
    </source>
</evidence>
<reference evidence="11 14" key="3">
    <citation type="journal article" date="2019" name="Appl. Microbiol. Biotechnol.">
        <title>Uncovering carbohydrate metabolism through a genotype-phenotype association study of 56 lactic acid bacteria genomes.</title>
        <authorList>
            <person name="Buron-Moles G."/>
            <person name="Chailyan A."/>
            <person name="Dolejs I."/>
            <person name="Forster J."/>
            <person name="Miks M.H."/>
        </authorList>
    </citation>
    <scope>NUCLEOTIDE SEQUENCE [LARGE SCALE GENOMIC DNA]</scope>
    <source>
        <strain evidence="11 14">DSM 10551</strain>
    </source>
</reference>
<comment type="cofactor">
    <cofactor evidence="8">
        <name>a divalent metal cation</name>
        <dbReference type="ChEBI" id="CHEBI:60240"/>
    </cofactor>
</comment>
<dbReference type="Pfam" id="PF01513">
    <property type="entry name" value="NAD_kinase"/>
    <property type="match status" value="1"/>
</dbReference>
<evidence type="ECO:0000256" key="6">
    <source>
        <dbReference type="ARBA" id="ARBA00023027"/>
    </source>
</evidence>
<dbReference type="InterPro" id="IPR002504">
    <property type="entry name" value="NADK"/>
</dbReference>
<evidence type="ECO:0000313" key="11">
    <source>
        <dbReference type="EMBL" id="TDG91431.1"/>
    </source>
</evidence>
<comment type="catalytic activity">
    <reaction evidence="7 8">
        <text>NAD(+) + ATP = ADP + NADP(+) + H(+)</text>
        <dbReference type="Rhea" id="RHEA:18629"/>
        <dbReference type="ChEBI" id="CHEBI:15378"/>
        <dbReference type="ChEBI" id="CHEBI:30616"/>
        <dbReference type="ChEBI" id="CHEBI:57540"/>
        <dbReference type="ChEBI" id="CHEBI:58349"/>
        <dbReference type="ChEBI" id="CHEBI:456216"/>
        <dbReference type="EC" id="2.7.1.23"/>
    </reaction>
</comment>
<reference evidence="11" key="4">
    <citation type="submission" date="2019-02" db="EMBL/GenBank/DDBJ databases">
        <authorList>
            <person name="Buron G."/>
            <person name="Chaylann A."/>
            <person name="Dolejs I."/>
            <person name="Forster J."/>
            <person name="Miks M.H."/>
        </authorList>
    </citation>
    <scope>NUCLEOTIDE SEQUENCE</scope>
    <source>
        <strain evidence="11">DSM 10551</strain>
    </source>
</reference>
<comment type="similarity">
    <text evidence="8">Belongs to the NAD kinase family.</text>
</comment>
<keyword evidence="5 8" id="KW-0521">NADP</keyword>
<dbReference type="GO" id="GO:0005737">
    <property type="term" value="C:cytoplasm"/>
    <property type="evidence" value="ECO:0007669"/>
    <property type="project" value="UniProtKB-SubCell"/>
</dbReference>
<dbReference type="InterPro" id="IPR017438">
    <property type="entry name" value="ATP-NAD_kinase_N"/>
</dbReference>
<dbReference type="Proteomes" id="UP000214739">
    <property type="component" value="Unassembled WGS sequence"/>
</dbReference>
<dbReference type="GO" id="GO:0003951">
    <property type="term" value="F:NAD+ kinase activity"/>
    <property type="evidence" value="ECO:0007669"/>
    <property type="project" value="UniProtKB-UniRule"/>
</dbReference>
<sequence length="270" mass="29802">MKIAIYSNLGESSNIVATSLKKKIEESPDLSIDGLNPEIVISVGGDGTLLSAFHHYQDISDRIRLVGIHTGHLGFYTDWRDYEVSELVDSLEHDNGQSVTYPLLDIRVNYVSGGPADYGLALNESTLKQISGSMVADVYIKDTLFESFRGDGLCVSTPSGSTAYNKSVGGAIINPTLNAIQIAEISSINNRVFRTLGSPLIISPDEWVKIVPKSSNRTILTCDHQIISNEAVASVEYRISKRRISFAQYRHTQFWRRVSNSFIGKVNLDD</sequence>
<dbReference type="HAMAP" id="MF_00361">
    <property type="entry name" value="NAD_kinase"/>
    <property type="match status" value="1"/>
</dbReference>
<comment type="function">
    <text evidence="8">Involved in the regulation of the intracellular balance of NAD and NADP, and is a key enzyme in the biosynthesis of NADP. Catalyzes specifically the phosphorylation on 2'-hydroxyl of the adenosine moiety of NAD to yield NADP.</text>
</comment>
<dbReference type="NCBIfam" id="NF003424">
    <property type="entry name" value="PRK04885.1"/>
    <property type="match status" value="1"/>
</dbReference>
<protein>
    <recommendedName>
        <fullName evidence="8">NAD kinase</fullName>
        <ecNumber evidence="8">2.7.1.23</ecNumber>
    </recommendedName>
    <alternativeName>
        <fullName evidence="8">ATP-dependent NAD kinase</fullName>
    </alternativeName>
</protein>
<evidence type="ECO:0000313" key="13">
    <source>
        <dbReference type="Proteomes" id="UP000216802"/>
    </source>
</evidence>
<reference evidence="9 12" key="1">
    <citation type="journal article" date="2017" name="Biosci Microbiota Food Health">
        <title>Genomic characterization reconfirms the taxonomic status of Lactobacillus parakefiri.</title>
        <authorList>
            <person name="Tanizawa Y."/>
            <person name="Kobayashi H."/>
            <person name="Kaminuma E."/>
            <person name="Sakamoto M."/>
            <person name="Ohkuma M."/>
            <person name="Nakamura Y."/>
            <person name="Arita M."/>
            <person name="Tohno M."/>
        </authorList>
    </citation>
    <scope>NUCLEOTIDE SEQUENCE [LARGE SCALE GENOMIC DNA]</scope>
    <source>
        <strain evidence="9 12">JCM 8573</strain>
    </source>
</reference>
<evidence type="ECO:0000313" key="12">
    <source>
        <dbReference type="Proteomes" id="UP000214739"/>
    </source>
</evidence>
<evidence type="ECO:0000256" key="7">
    <source>
        <dbReference type="ARBA" id="ARBA00047925"/>
    </source>
</evidence>
<dbReference type="GO" id="GO:0019674">
    <property type="term" value="P:NAD+ metabolic process"/>
    <property type="evidence" value="ECO:0007669"/>
    <property type="project" value="InterPro"/>
</dbReference>
<evidence type="ECO:0000313" key="9">
    <source>
        <dbReference type="EMBL" id="GAW71675.1"/>
    </source>
</evidence>
<comment type="subcellular location">
    <subcellularLocation>
        <location evidence="8">Cytoplasm</location>
    </subcellularLocation>
</comment>
<dbReference type="PANTHER" id="PTHR20275">
    <property type="entry name" value="NAD KINASE"/>
    <property type="match status" value="1"/>
</dbReference>
<keyword evidence="8" id="KW-0963">Cytoplasm</keyword>
<organism evidence="10 13">
    <name type="scientific">Lentilactobacillus parakefiri</name>
    <dbReference type="NCBI Taxonomy" id="152332"/>
    <lineage>
        <taxon>Bacteria</taxon>
        <taxon>Bacillati</taxon>
        <taxon>Bacillota</taxon>
        <taxon>Bacilli</taxon>
        <taxon>Lactobacillales</taxon>
        <taxon>Lactobacillaceae</taxon>
        <taxon>Lentilactobacillus</taxon>
    </lineage>
</organism>
<comment type="caution">
    <text evidence="10">The sequence shown here is derived from an EMBL/GenBank/DDBJ whole genome shotgun (WGS) entry which is preliminary data.</text>
</comment>
<gene>
    <name evidence="8" type="primary">nadK</name>
    <name evidence="10" type="ORF">B8W98_02105</name>
    <name evidence="11" type="ORF">C5L28_002308</name>
    <name evidence="9" type="ORF">LPKJCM_00756</name>
</gene>
<dbReference type="InterPro" id="IPR016064">
    <property type="entry name" value="NAD/diacylglycerol_kinase_sf"/>
</dbReference>
<feature type="active site" description="Proton acceptor" evidence="8">
    <location>
        <position position="46"/>
    </location>
</feature>
<dbReference type="Gene3D" id="2.60.200.30">
    <property type="entry name" value="Probable inorganic polyphosphate/atp-NAD kinase, domain 2"/>
    <property type="match status" value="1"/>
</dbReference>
<feature type="binding site" evidence="8">
    <location>
        <begin position="162"/>
        <end position="167"/>
    </location>
    <ligand>
        <name>NAD(+)</name>
        <dbReference type="ChEBI" id="CHEBI:57540"/>
    </ligand>
</feature>
<evidence type="ECO:0000256" key="2">
    <source>
        <dbReference type="ARBA" id="ARBA00022741"/>
    </source>
</evidence>
<dbReference type="InterPro" id="IPR017437">
    <property type="entry name" value="ATP-NAD_kinase_PpnK-typ_C"/>
</dbReference>
<dbReference type="EMBL" id="BDGB01000041">
    <property type="protein sequence ID" value="GAW71675.1"/>
    <property type="molecule type" value="Genomic_DNA"/>
</dbReference>
<dbReference type="GO" id="GO:0006741">
    <property type="term" value="P:NADP+ biosynthetic process"/>
    <property type="evidence" value="ECO:0007669"/>
    <property type="project" value="UniProtKB-UniRule"/>
</dbReference>
<dbReference type="AlphaFoldDB" id="A0A269YNU2"/>
<dbReference type="PANTHER" id="PTHR20275:SF0">
    <property type="entry name" value="NAD KINASE"/>
    <property type="match status" value="1"/>
</dbReference>
<dbReference type="Gene3D" id="3.40.50.10330">
    <property type="entry name" value="Probable inorganic polyphosphate/atp-NAD kinase, domain 1"/>
    <property type="match status" value="1"/>
</dbReference>
<dbReference type="GO" id="GO:0051287">
    <property type="term" value="F:NAD binding"/>
    <property type="evidence" value="ECO:0007669"/>
    <property type="project" value="UniProtKB-ARBA"/>
</dbReference>
<feature type="binding site" evidence="8">
    <location>
        <position position="225"/>
    </location>
    <ligand>
        <name>NAD(+)</name>
        <dbReference type="ChEBI" id="CHEBI:57540"/>
    </ligand>
</feature>
<name>A0A269YNU2_9LACO</name>
<proteinExistence type="inferred from homology"/>
<evidence type="ECO:0000313" key="14">
    <source>
        <dbReference type="Proteomes" id="UP000294668"/>
    </source>
</evidence>
<evidence type="ECO:0000256" key="5">
    <source>
        <dbReference type="ARBA" id="ARBA00022857"/>
    </source>
</evidence>
<dbReference type="SUPFAM" id="SSF111331">
    <property type="entry name" value="NAD kinase/diacylglycerol kinase-like"/>
    <property type="match status" value="1"/>
</dbReference>
<feature type="binding site" evidence="8">
    <location>
        <position position="149"/>
    </location>
    <ligand>
        <name>NAD(+)</name>
        <dbReference type="ChEBI" id="CHEBI:57540"/>
    </ligand>
</feature>
<evidence type="ECO:0000256" key="8">
    <source>
        <dbReference type="HAMAP-Rule" id="MF_00361"/>
    </source>
</evidence>
<dbReference type="Pfam" id="PF20143">
    <property type="entry name" value="NAD_kinase_C"/>
    <property type="match status" value="1"/>
</dbReference>
<keyword evidence="6 8" id="KW-0520">NAD</keyword>
<dbReference type="EC" id="2.7.1.23" evidence="8"/>
<dbReference type="OrthoDB" id="9774737at2"/>
<comment type="caution">
    <text evidence="8">Lacks conserved residue(s) required for the propagation of feature annotation.</text>
</comment>
<dbReference type="Proteomes" id="UP000294668">
    <property type="component" value="Unassembled WGS sequence"/>
</dbReference>
<keyword evidence="2 8" id="KW-0547">Nucleotide-binding</keyword>
<feature type="binding site" evidence="8">
    <location>
        <begin position="46"/>
        <end position="47"/>
    </location>
    <ligand>
        <name>NAD(+)</name>
        <dbReference type="ChEBI" id="CHEBI:57540"/>
    </ligand>
</feature>
<evidence type="ECO:0000256" key="4">
    <source>
        <dbReference type="ARBA" id="ARBA00022840"/>
    </source>
</evidence>
<evidence type="ECO:0000256" key="1">
    <source>
        <dbReference type="ARBA" id="ARBA00022679"/>
    </source>
</evidence>
<feature type="binding site" evidence="8">
    <location>
        <begin position="123"/>
        <end position="124"/>
    </location>
    <ligand>
        <name>NAD(+)</name>
        <dbReference type="ChEBI" id="CHEBI:57540"/>
    </ligand>
</feature>
<dbReference type="GO" id="GO:0005524">
    <property type="term" value="F:ATP binding"/>
    <property type="evidence" value="ECO:0007669"/>
    <property type="project" value="UniProtKB-KW"/>
</dbReference>
<accession>A0A269YNU2</accession>
<dbReference type="RefSeq" id="WP_057963052.1">
    <property type="nucleotide sequence ID" value="NZ_BAAAXO010000016.1"/>
</dbReference>